<dbReference type="AlphaFoldDB" id="A0A8H7E5E2"/>
<sequence>MMRKVKTAIAKFGRDNAMTPMQWSGSKPHAGGAQGYEDALRMWKSKITLRREHESTFVYGRFEIPDMDNKELVMYTKKGDEEDVLVVLNFTDQEQKIPILDTLSGRKMEILALTGKESGHKLDPWDGRVYKLSRGDVSHKRN</sequence>
<dbReference type="Gene3D" id="2.60.40.1180">
    <property type="entry name" value="Golgi alpha-mannosidase II"/>
    <property type="match status" value="1"/>
</dbReference>
<dbReference type="OrthoDB" id="1740265at2759"/>
<gene>
    <name evidence="1" type="ORF">GJ744_005335</name>
</gene>
<dbReference type="InterPro" id="IPR013780">
    <property type="entry name" value="Glyco_hydro_b"/>
</dbReference>
<comment type="caution">
    <text evidence="1">The sequence shown here is derived from an EMBL/GenBank/DDBJ whole genome shotgun (WGS) entry which is preliminary data.</text>
</comment>
<dbReference type="Gene3D" id="3.20.20.80">
    <property type="entry name" value="Glycosidases"/>
    <property type="match status" value="1"/>
</dbReference>
<organism evidence="1 2">
    <name type="scientific">Endocarpon pusillum</name>
    <dbReference type="NCBI Taxonomy" id="364733"/>
    <lineage>
        <taxon>Eukaryota</taxon>
        <taxon>Fungi</taxon>
        <taxon>Dikarya</taxon>
        <taxon>Ascomycota</taxon>
        <taxon>Pezizomycotina</taxon>
        <taxon>Eurotiomycetes</taxon>
        <taxon>Chaetothyriomycetidae</taxon>
        <taxon>Verrucariales</taxon>
        <taxon>Verrucariaceae</taxon>
        <taxon>Endocarpon</taxon>
    </lineage>
</organism>
<reference evidence="1" key="1">
    <citation type="submission" date="2020-02" db="EMBL/GenBank/DDBJ databases">
        <authorList>
            <person name="Palmer J.M."/>
        </authorList>
    </citation>
    <scope>NUCLEOTIDE SEQUENCE</scope>
    <source>
        <strain evidence="1">EPUS1.4</strain>
        <tissue evidence="1">Thallus</tissue>
    </source>
</reference>
<evidence type="ECO:0000313" key="1">
    <source>
        <dbReference type="EMBL" id="KAF7511104.1"/>
    </source>
</evidence>
<dbReference type="SUPFAM" id="SSF51011">
    <property type="entry name" value="Glycosyl hydrolase domain"/>
    <property type="match status" value="1"/>
</dbReference>
<evidence type="ECO:0000313" key="2">
    <source>
        <dbReference type="Proteomes" id="UP000606974"/>
    </source>
</evidence>
<accession>A0A8H7E5E2</accession>
<protein>
    <recommendedName>
        <fullName evidence="3">Maltogenic Amylase C-terminal domain-containing protein</fullName>
    </recommendedName>
</protein>
<proteinExistence type="predicted"/>
<keyword evidence="2" id="KW-1185">Reference proteome</keyword>
<evidence type="ECO:0008006" key="3">
    <source>
        <dbReference type="Google" id="ProtNLM"/>
    </source>
</evidence>
<name>A0A8H7E5E2_9EURO</name>
<dbReference type="Proteomes" id="UP000606974">
    <property type="component" value="Unassembled WGS sequence"/>
</dbReference>
<dbReference type="EMBL" id="JAACFV010000023">
    <property type="protein sequence ID" value="KAF7511104.1"/>
    <property type="molecule type" value="Genomic_DNA"/>
</dbReference>